<sequence length="136" mass="14968">MPAPSALKPGLELAFSFSISSDMMAAFGLISGDHHPLHINDDYAVSHGFERRVVYGGLLVAQVSRLIGAELPVKHCVWTRLQIEFREPLYIDQRAEMTASIVNVAEAVSALTLKFRIARETRLIGRGSADVLFSDD</sequence>
<dbReference type="GO" id="GO:0006633">
    <property type="term" value="P:fatty acid biosynthetic process"/>
    <property type="evidence" value="ECO:0007669"/>
    <property type="project" value="TreeGrafter"/>
</dbReference>
<dbReference type="GO" id="GO:0019171">
    <property type="term" value="F:(3R)-hydroxyacyl-[acyl-carrier-protein] dehydratase activity"/>
    <property type="evidence" value="ECO:0007669"/>
    <property type="project" value="TreeGrafter"/>
</dbReference>
<proteinExistence type="predicted"/>
<evidence type="ECO:0000313" key="2">
    <source>
        <dbReference type="EMBL" id="SHH64396.1"/>
    </source>
</evidence>
<reference evidence="2 3" key="1">
    <citation type="submission" date="2016-11" db="EMBL/GenBank/DDBJ databases">
        <authorList>
            <person name="Jaros S."/>
            <person name="Januszkiewicz K."/>
            <person name="Wedrychowicz H."/>
        </authorList>
    </citation>
    <scope>NUCLEOTIDE SEQUENCE [LARGE SCALE GENOMIC DNA]</scope>
    <source>
        <strain evidence="2 3">GAS242</strain>
    </source>
</reference>
<organism evidence="2 3">
    <name type="scientific">Bradyrhizobium erythrophlei</name>
    <dbReference type="NCBI Taxonomy" id="1437360"/>
    <lineage>
        <taxon>Bacteria</taxon>
        <taxon>Pseudomonadati</taxon>
        <taxon>Pseudomonadota</taxon>
        <taxon>Alphaproteobacteria</taxon>
        <taxon>Hyphomicrobiales</taxon>
        <taxon>Nitrobacteraceae</taxon>
        <taxon>Bradyrhizobium</taxon>
    </lineage>
</organism>
<dbReference type="InterPro" id="IPR002539">
    <property type="entry name" value="MaoC-like_dom"/>
</dbReference>
<dbReference type="PANTHER" id="PTHR43437:SF3">
    <property type="entry name" value="HYDROXYACYL-THIOESTER DEHYDRATASE TYPE 2, MITOCHONDRIAL"/>
    <property type="match status" value="1"/>
</dbReference>
<accession>A0A1M5UNB5</accession>
<dbReference type="SUPFAM" id="SSF54637">
    <property type="entry name" value="Thioesterase/thiol ester dehydrase-isomerase"/>
    <property type="match status" value="1"/>
</dbReference>
<dbReference type="Proteomes" id="UP000190675">
    <property type="component" value="Chromosome I"/>
</dbReference>
<evidence type="ECO:0000313" key="3">
    <source>
        <dbReference type="Proteomes" id="UP000190675"/>
    </source>
</evidence>
<dbReference type="AlphaFoldDB" id="A0A1M5UNB5"/>
<evidence type="ECO:0000259" key="1">
    <source>
        <dbReference type="Pfam" id="PF01575"/>
    </source>
</evidence>
<dbReference type="InterPro" id="IPR050965">
    <property type="entry name" value="UPF0336/Enoyl-CoA_hydratase"/>
</dbReference>
<protein>
    <submittedName>
        <fullName evidence="2">MaoC like domain-containing protein</fullName>
    </submittedName>
</protein>
<feature type="domain" description="MaoC-like" evidence="1">
    <location>
        <begin position="17"/>
        <end position="105"/>
    </location>
</feature>
<gene>
    <name evidence="2" type="ORF">SAMN05444169_8530</name>
</gene>
<dbReference type="EMBL" id="LT670818">
    <property type="protein sequence ID" value="SHH64396.1"/>
    <property type="molecule type" value="Genomic_DNA"/>
</dbReference>
<dbReference type="OrthoDB" id="9800237at2"/>
<dbReference type="PANTHER" id="PTHR43437">
    <property type="entry name" value="HYDROXYACYL-THIOESTER DEHYDRATASE TYPE 2, MITOCHONDRIAL-RELATED"/>
    <property type="match status" value="1"/>
</dbReference>
<dbReference type="Gene3D" id="3.10.129.10">
    <property type="entry name" value="Hotdog Thioesterase"/>
    <property type="match status" value="1"/>
</dbReference>
<dbReference type="InterPro" id="IPR029069">
    <property type="entry name" value="HotDog_dom_sf"/>
</dbReference>
<name>A0A1M5UNB5_9BRAD</name>
<dbReference type="Pfam" id="PF01575">
    <property type="entry name" value="MaoC_dehydratas"/>
    <property type="match status" value="1"/>
</dbReference>